<dbReference type="GeneID" id="8860113"/>
<dbReference type="AlphaFoldDB" id="D2V0A0"/>
<keyword evidence="3" id="KW-1185">Reference proteome</keyword>
<gene>
    <name evidence="2" type="ORF">NAEGRDRAFT_62219</name>
</gene>
<proteinExistence type="predicted"/>
<dbReference type="KEGG" id="ngr:NAEGRDRAFT_62219"/>
<evidence type="ECO:0000313" key="2">
    <source>
        <dbReference type="EMBL" id="EFC49492.1"/>
    </source>
</evidence>
<feature type="compositionally biased region" description="Low complexity" evidence="1">
    <location>
        <begin position="182"/>
        <end position="215"/>
    </location>
</feature>
<dbReference type="OrthoDB" id="10388613at2759"/>
<dbReference type="VEuPathDB" id="AmoebaDB:NAEGRDRAFT_62219"/>
<name>D2V0A0_NAEGR</name>
<dbReference type="EMBL" id="GG738847">
    <property type="protein sequence ID" value="EFC49492.1"/>
    <property type="molecule type" value="Genomic_DNA"/>
</dbReference>
<accession>D2V0A0</accession>
<feature type="compositionally biased region" description="Basic and acidic residues" evidence="1">
    <location>
        <begin position="217"/>
        <end position="248"/>
    </location>
</feature>
<organism evidence="3">
    <name type="scientific">Naegleria gruberi</name>
    <name type="common">Amoeba</name>
    <dbReference type="NCBI Taxonomy" id="5762"/>
    <lineage>
        <taxon>Eukaryota</taxon>
        <taxon>Discoba</taxon>
        <taxon>Heterolobosea</taxon>
        <taxon>Tetramitia</taxon>
        <taxon>Eutetramitia</taxon>
        <taxon>Vahlkampfiidae</taxon>
        <taxon>Naegleria</taxon>
    </lineage>
</organism>
<protein>
    <submittedName>
        <fullName evidence="2">Predicted protein</fullName>
    </submittedName>
</protein>
<feature type="compositionally biased region" description="Polar residues" evidence="1">
    <location>
        <begin position="342"/>
        <end position="359"/>
    </location>
</feature>
<feature type="region of interest" description="Disordered" evidence="1">
    <location>
        <begin position="179"/>
        <end position="294"/>
    </location>
</feature>
<sequence length="405" mass="46122">MESEMNNRKVVLDEEMLKLKKIVVECLGDEDESSSKEISNETLHALQSELQTVADELSEINYFPSDPDDDIDNAVTRTLESLECPVTIEIERIGYGEYYLDRKLYIKLGPKGEPLVKNGNGFITLTSYVKRLYAPFFTTEKYIKEEEQLEIESQALQSSKFESLLQKLSKTRDYINNLQTTSRSGSNSPPASPPRRSSPLRNNTTLNLSQLNNSNESPKDSSSKLSPRDGPKLIQKKERQEDDNKEGRPSSAPPNTRYINILQRAEKNKKLLPIKPTPQVRRPPPNSMTFDRRNSPLPPNYVMHNNNLLFVKQPATYEKQLSNYEQVLAAHQSVKKPIVPQKSASTNNSRASSPRNHPSQQQQQPQTIKSTMFGSIDLGDPKQLEKLKKQALRMQIQQFSQKPIH</sequence>
<evidence type="ECO:0000313" key="3">
    <source>
        <dbReference type="Proteomes" id="UP000006671"/>
    </source>
</evidence>
<dbReference type="Proteomes" id="UP000006671">
    <property type="component" value="Unassembled WGS sequence"/>
</dbReference>
<feature type="region of interest" description="Disordered" evidence="1">
    <location>
        <begin position="335"/>
        <end position="367"/>
    </location>
</feature>
<dbReference type="InParanoid" id="D2V0A0"/>
<reference evidence="2 3" key="1">
    <citation type="journal article" date="2010" name="Cell">
        <title>The genome of Naegleria gruberi illuminates early eukaryotic versatility.</title>
        <authorList>
            <person name="Fritz-Laylin L.K."/>
            <person name="Prochnik S.E."/>
            <person name="Ginger M.L."/>
            <person name="Dacks J.B."/>
            <person name="Carpenter M.L."/>
            <person name="Field M.C."/>
            <person name="Kuo A."/>
            <person name="Paredez A."/>
            <person name="Chapman J."/>
            <person name="Pham J."/>
            <person name="Shu S."/>
            <person name="Neupane R."/>
            <person name="Cipriano M."/>
            <person name="Mancuso J."/>
            <person name="Tu H."/>
            <person name="Salamov A."/>
            <person name="Lindquist E."/>
            <person name="Shapiro H."/>
            <person name="Lucas S."/>
            <person name="Grigoriev I.V."/>
            <person name="Cande W.Z."/>
            <person name="Fulton C."/>
            <person name="Rokhsar D.S."/>
            <person name="Dawson S.C."/>
        </authorList>
    </citation>
    <scope>NUCLEOTIDE SEQUENCE [LARGE SCALE GENOMIC DNA]</scope>
    <source>
        <strain evidence="2 3">NEG-M</strain>
    </source>
</reference>
<dbReference type="RefSeq" id="XP_002682236.1">
    <property type="nucleotide sequence ID" value="XM_002682190.1"/>
</dbReference>
<evidence type="ECO:0000256" key="1">
    <source>
        <dbReference type="SAM" id="MobiDB-lite"/>
    </source>
</evidence>